<accession>A0A382Z0Q9</accession>
<keyword evidence="1" id="KW-0812">Transmembrane</keyword>
<keyword evidence="1" id="KW-0472">Membrane</keyword>
<feature type="non-terminal residue" evidence="2">
    <location>
        <position position="195"/>
    </location>
</feature>
<evidence type="ECO:0000256" key="1">
    <source>
        <dbReference type="SAM" id="Phobius"/>
    </source>
</evidence>
<reference evidence="2" key="1">
    <citation type="submission" date="2018-05" db="EMBL/GenBank/DDBJ databases">
        <authorList>
            <person name="Lanie J.A."/>
            <person name="Ng W.-L."/>
            <person name="Kazmierczak K.M."/>
            <person name="Andrzejewski T.M."/>
            <person name="Davidsen T.M."/>
            <person name="Wayne K.J."/>
            <person name="Tettelin H."/>
            <person name="Glass J.I."/>
            <person name="Rusch D."/>
            <person name="Podicherti R."/>
            <person name="Tsui H.-C.T."/>
            <person name="Winkler M.E."/>
        </authorList>
    </citation>
    <scope>NUCLEOTIDE SEQUENCE</scope>
</reference>
<feature type="transmembrane region" description="Helical" evidence="1">
    <location>
        <begin position="7"/>
        <end position="27"/>
    </location>
</feature>
<feature type="transmembrane region" description="Helical" evidence="1">
    <location>
        <begin position="152"/>
        <end position="175"/>
    </location>
</feature>
<keyword evidence="1" id="KW-1133">Transmembrane helix</keyword>
<dbReference type="EMBL" id="UINC01179968">
    <property type="protein sequence ID" value="SVD88920.1"/>
    <property type="molecule type" value="Genomic_DNA"/>
</dbReference>
<feature type="transmembrane region" description="Helical" evidence="1">
    <location>
        <begin position="33"/>
        <end position="55"/>
    </location>
</feature>
<dbReference type="AlphaFoldDB" id="A0A382Z0Q9"/>
<feature type="transmembrane region" description="Helical" evidence="1">
    <location>
        <begin position="118"/>
        <end position="140"/>
    </location>
</feature>
<organism evidence="2">
    <name type="scientific">marine metagenome</name>
    <dbReference type="NCBI Taxonomy" id="408172"/>
    <lineage>
        <taxon>unclassified sequences</taxon>
        <taxon>metagenomes</taxon>
        <taxon>ecological metagenomes</taxon>
    </lineage>
</organism>
<gene>
    <name evidence="2" type="ORF">METZ01_LOCUS441774</name>
</gene>
<sequence>MKRTVPLLITAIGGFVLVIAYFIPYAQGWGENTAIWFDILASIAFILGGGNLLKIHLKKVSDQVEGWAYSLITLVAFLVTLFVGLFKIGVHPNPMFVDYAWSGEYREMGSPFWWLYEYAFKPLTATMFSMLAFYIASAAFRAFRAKNLEAILLLATAFIILLGRTFAGVFLTSWFPEAISGLRIENLTVYIMSVF</sequence>
<proteinExistence type="predicted"/>
<protein>
    <submittedName>
        <fullName evidence="2">Uncharacterized protein</fullName>
    </submittedName>
</protein>
<feature type="transmembrane region" description="Helical" evidence="1">
    <location>
        <begin position="67"/>
        <end position="86"/>
    </location>
</feature>
<evidence type="ECO:0000313" key="2">
    <source>
        <dbReference type="EMBL" id="SVD88920.1"/>
    </source>
</evidence>
<name>A0A382Z0Q9_9ZZZZ</name>